<dbReference type="Proteomes" id="UP001488838">
    <property type="component" value="Unassembled WGS sequence"/>
</dbReference>
<evidence type="ECO:0000313" key="4">
    <source>
        <dbReference type="EMBL" id="KAK7798223.1"/>
    </source>
</evidence>
<evidence type="ECO:0000256" key="1">
    <source>
        <dbReference type="ARBA" id="ARBA00023319"/>
    </source>
</evidence>
<feature type="domain" description="Immunoglobulin-like beta-sandwich" evidence="3">
    <location>
        <begin position="29"/>
        <end position="74"/>
    </location>
</feature>
<dbReference type="InterPro" id="IPR013151">
    <property type="entry name" value="Immunoglobulin_dom"/>
</dbReference>
<sequence length="97" mass="10967">MYQGVSFRHLLLVLQLAQLPAILQGKTVVVGREGDTADLPCKSSQEKSMFFIWKLSDQTRILGNQNNFVTRGSKAGRKGDTFQEKGTTYCEQLNLEW</sequence>
<dbReference type="Pfam" id="PF00047">
    <property type="entry name" value="ig"/>
    <property type="match status" value="1"/>
</dbReference>
<evidence type="ECO:0000256" key="2">
    <source>
        <dbReference type="SAM" id="SignalP"/>
    </source>
</evidence>
<reference evidence="4 5" key="1">
    <citation type="journal article" date="2023" name="bioRxiv">
        <title>Conserved and derived expression patterns and positive selection on dental genes reveal complex evolutionary context of ever-growing rodent molars.</title>
        <authorList>
            <person name="Calamari Z.T."/>
            <person name="Song A."/>
            <person name="Cohen E."/>
            <person name="Akter M."/>
            <person name="Roy R.D."/>
            <person name="Hallikas O."/>
            <person name="Christensen M.M."/>
            <person name="Li P."/>
            <person name="Marangoni P."/>
            <person name="Jernvall J."/>
            <person name="Klein O.D."/>
        </authorList>
    </citation>
    <scope>NUCLEOTIDE SEQUENCE [LARGE SCALE GENOMIC DNA]</scope>
    <source>
        <strain evidence="4">V071</strain>
    </source>
</reference>
<evidence type="ECO:0000313" key="5">
    <source>
        <dbReference type="Proteomes" id="UP001488838"/>
    </source>
</evidence>
<organism evidence="4 5">
    <name type="scientific">Myodes glareolus</name>
    <name type="common">Bank vole</name>
    <name type="synonym">Clethrionomys glareolus</name>
    <dbReference type="NCBI Taxonomy" id="447135"/>
    <lineage>
        <taxon>Eukaryota</taxon>
        <taxon>Metazoa</taxon>
        <taxon>Chordata</taxon>
        <taxon>Craniata</taxon>
        <taxon>Vertebrata</taxon>
        <taxon>Euteleostomi</taxon>
        <taxon>Mammalia</taxon>
        <taxon>Eutheria</taxon>
        <taxon>Euarchontoglires</taxon>
        <taxon>Glires</taxon>
        <taxon>Rodentia</taxon>
        <taxon>Myomorpha</taxon>
        <taxon>Muroidea</taxon>
        <taxon>Cricetidae</taxon>
        <taxon>Arvicolinae</taxon>
        <taxon>Myodes</taxon>
    </lineage>
</organism>
<keyword evidence="2" id="KW-0732">Signal</keyword>
<gene>
    <name evidence="4" type="ORF">U0070_021753</name>
</gene>
<dbReference type="AlphaFoldDB" id="A0AAW0H6L2"/>
<dbReference type="EMBL" id="JBBHLL010000718">
    <property type="protein sequence ID" value="KAK7798223.1"/>
    <property type="molecule type" value="Genomic_DNA"/>
</dbReference>
<accession>A0AAW0H6L2</accession>
<feature type="chain" id="PRO_5043497262" description="Immunoglobulin-like beta-sandwich domain-containing protein" evidence="2">
    <location>
        <begin position="26"/>
        <end position="97"/>
    </location>
</feature>
<dbReference type="InterPro" id="IPR013783">
    <property type="entry name" value="Ig-like_fold"/>
</dbReference>
<protein>
    <recommendedName>
        <fullName evidence="3">Immunoglobulin-like beta-sandwich domain-containing protein</fullName>
    </recommendedName>
</protein>
<keyword evidence="1" id="KW-0393">Immunoglobulin domain</keyword>
<evidence type="ECO:0000259" key="3">
    <source>
        <dbReference type="Pfam" id="PF00047"/>
    </source>
</evidence>
<dbReference type="Gene3D" id="2.60.40.10">
    <property type="entry name" value="Immunoglobulins"/>
    <property type="match status" value="1"/>
</dbReference>
<proteinExistence type="predicted"/>
<keyword evidence="5" id="KW-1185">Reference proteome</keyword>
<feature type="signal peptide" evidence="2">
    <location>
        <begin position="1"/>
        <end position="25"/>
    </location>
</feature>
<comment type="caution">
    <text evidence="4">The sequence shown here is derived from an EMBL/GenBank/DDBJ whole genome shotgun (WGS) entry which is preliminary data.</text>
</comment>
<name>A0AAW0H6L2_MYOGA</name>